<dbReference type="GO" id="GO:0008270">
    <property type="term" value="F:zinc ion binding"/>
    <property type="evidence" value="ECO:0007669"/>
    <property type="project" value="InterPro"/>
</dbReference>
<dbReference type="SUPFAM" id="SSF57701">
    <property type="entry name" value="Zn2/Cys6 DNA-binding domain"/>
    <property type="match status" value="1"/>
</dbReference>
<evidence type="ECO:0000256" key="1">
    <source>
        <dbReference type="ARBA" id="ARBA00023242"/>
    </source>
</evidence>
<dbReference type="OrthoDB" id="10611637at2759"/>
<dbReference type="GO" id="GO:0000981">
    <property type="term" value="F:DNA-binding transcription factor activity, RNA polymerase II-specific"/>
    <property type="evidence" value="ECO:0007669"/>
    <property type="project" value="InterPro"/>
</dbReference>
<comment type="caution">
    <text evidence="3">The sequence shown here is derived from an EMBL/GenBank/DDBJ whole genome shotgun (WGS) entry which is preliminary data.</text>
</comment>
<proteinExistence type="predicted"/>
<dbReference type="InterPro" id="IPR036864">
    <property type="entry name" value="Zn2-C6_fun-type_DNA-bd_sf"/>
</dbReference>
<feature type="region of interest" description="Disordered" evidence="2">
    <location>
        <begin position="222"/>
        <end position="257"/>
    </location>
</feature>
<keyword evidence="1" id="KW-0539">Nucleus</keyword>
<evidence type="ECO:0008006" key="5">
    <source>
        <dbReference type="Google" id="ProtNLM"/>
    </source>
</evidence>
<sequence>MDRDDWRHANACTRCYSHKLKCRRPPNQLTCIRCAKLQVQCIPRVPKRHRGSSSFPSPATITGNELNNTGLPQSLRPSSCETPTDFQPGPYSEEFAPDIPQMSDMFDDVDGNLDMQGWTDGFLMDFTQNTNSLAYDDKCSCTDLSTMTTVAEDTTSSNGKELPPHNLSNIATDLGQISTQLLALSASGGVSPSYNTNDADQISSAFEHSFMLATKLLEVMKQVTRSSRGPPESTTTISEPLPPRNSVQSRGKGSTLLDEQSDGLQLMSSYMRLLSIFNSHLDHLERQILQQSNLPQASVFPKTSVPRTPDQPVTQDFIVVNMIEFHLRRVGSVLRELNQRDDAVYQFETDKGSHGRAESAYGSGKGLDSVLAIIYEQQAILLRRVHQVRAELMAA</sequence>
<accession>A0A9W4UIJ1</accession>
<reference evidence="3" key="1">
    <citation type="submission" date="2023-01" db="EMBL/GenBank/DDBJ databases">
        <authorList>
            <person name="Van Ghelder C."/>
            <person name="Rancurel C."/>
        </authorList>
    </citation>
    <scope>NUCLEOTIDE SEQUENCE</scope>
    <source>
        <strain evidence="3">CNCM I-4278</strain>
    </source>
</reference>
<keyword evidence="4" id="KW-1185">Reference proteome</keyword>
<organism evidence="3 4">
    <name type="scientific">Periconia digitata</name>
    <dbReference type="NCBI Taxonomy" id="1303443"/>
    <lineage>
        <taxon>Eukaryota</taxon>
        <taxon>Fungi</taxon>
        <taxon>Dikarya</taxon>
        <taxon>Ascomycota</taxon>
        <taxon>Pezizomycotina</taxon>
        <taxon>Dothideomycetes</taxon>
        <taxon>Pleosporomycetidae</taxon>
        <taxon>Pleosporales</taxon>
        <taxon>Massarineae</taxon>
        <taxon>Periconiaceae</taxon>
        <taxon>Periconia</taxon>
    </lineage>
</organism>
<dbReference type="AlphaFoldDB" id="A0A9W4UIJ1"/>
<evidence type="ECO:0000256" key="2">
    <source>
        <dbReference type="SAM" id="MobiDB-lite"/>
    </source>
</evidence>
<evidence type="ECO:0000313" key="3">
    <source>
        <dbReference type="EMBL" id="CAI6337223.1"/>
    </source>
</evidence>
<evidence type="ECO:0000313" key="4">
    <source>
        <dbReference type="Proteomes" id="UP001152607"/>
    </source>
</evidence>
<feature type="region of interest" description="Disordered" evidence="2">
    <location>
        <begin position="47"/>
        <end position="92"/>
    </location>
</feature>
<name>A0A9W4UIJ1_9PLEO</name>
<feature type="compositionally biased region" description="Polar residues" evidence="2">
    <location>
        <begin position="52"/>
        <end position="85"/>
    </location>
</feature>
<dbReference type="Proteomes" id="UP001152607">
    <property type="component" value="Unassembled WGS sequence"/>
</dbReference>
<protein>
    <recommendedName>
        <fullName evidence="5">Zn(2)-C6 fungal-type domain-containing protein</fullName>
    </recommendedName>
</protein>
<gene>
    <name evidence="3" type="ORF">PDIGIT_LOCUS10332</name>
</gene>
<dbReference type="Gene3D" id="4.10.240.10">
    <property type="entry name" value="Zn(2)-C6 fungal-type DNA-binding domain"/>
    <property type="match status" value="1"/>
</dbReference>
<dbReference type="EMBL" id="CAOQHR010000007">
    <property type="protein sequence ID" value="CAI6337223.1"/>
    <property type="molecule type" value="Genomic_DNA"/>
</dbReference>
<dbReference type="InterPro" id="IPR001138">
    <property type="entry name" value="Zn2Cys6_DnaBD"/>
</dbReference>
<dbReference type="CDD" id="cd00067">
    <property type="entry name" value="GAL4"/>
    <property type="match status" value="1"/>
</dbReference>
<feature type="compositionally biased region" description="Polar residues" evidence="2">
    <location>
        <begin position="223"/>
        <end position="238"/>
    </location>
</feature>